<dbReference type="GO" id="GO:0097550">
    <property type="term" value="C:transcription preinitiation complex"/>
    <property type="evidence" value="ECO:0007669"/>
    <property type="project" value="TreeGrafter"/>
</dbReference>
<dbReference type="InterPro" id="IPR000812">
    <property type="entry name" value="TFIIB"/>
</dbReference>
<dbReference type="InterPro" id="IPR013150">
    <property type="entry name" value="TFIIB_cyclin"/>
</dbReference>
<evidence type="ECO:0000256" key="2">
    <source>
        <dbReference type="ARBA" id="ARBA00010857"/>
    </source>
</evidence>
<evidence type="ECO:0000256" key="8">
    <source>
        <dbReference type="ARBA" id="ARBA00023242"/>
    </source>
</evidence>
<dbReference type="PROSITE" id="PS50102">
    <property type="entry name" value="RRM"/>
    <property type="match status" value="1"/>
</dbReference>
<feature type="compositionally biased region" description="Basic and acidic residues" evidence="10">
    <location>
        <begin position="589"/>
        <end position="603"/>
    </location>
</feature>
<comment type="caution">
    <text evidence="13">The sequence shown here is derived from an EMBL/GenBank/DDBJ whole genome shotgun (WGS) entry which is preliminary data.</text>
</comment>
<evidence type="ECO:0000256" key="11">
    <source>
        <dbReference type="SAM" id="Phobius"/>
    </source>
</evidence>
<dbReference type="GO" id="GO:0000995">
    <property type="term" value="F:RNA polymerase III general transcription initiation factor activity"/>
    <property type="evidence" value="ECO:0007669"/>
    <property type="project" value="TreeGrafter"/>
</dbReference>
<dbReference type="SUPFAM" id="SSF47954">
    <property type="entry name" value="Cyclin-like"/>
    <property type="match status" value="2"/>
</dbReference>
<dbReference type="Gene3D" id="1.20.5.650">
    <property type="entry name" value="Single helix bin"/>
    <property type="match status" value="1"/>
</dbReference>
<dbReference type="CDD" id="cd12429">
    <property type="entry name" value="RRM_DNAJC17"/>
    <property type="match status" value="1"/>
</dbReference>
<gene>
    <name evidence="13" type="ORF">RND71_007737</name>
</gene>
<comment type="subcellular location">
    <subcellularLocation>
        <location evidence="1">Nucleus</location>
    </subcellularLocation>
</comment>
<sequence length="950" mass="105200">MHKPDHYSLNSKATLNEFSHDGVFSELIQVTSSMVWCVYCAQDKPTAHLDGKICCSDCGKVLEEDNISSEPTFVKNAAGQSQLSGNKLTTVQSEYKASRERTLNEAYNGIEGMLYGLGIDGGDSIARPALRFYEIAVEKNFTRGRRKEQVQAACLYIACRYILGAVFLQLCKILSLEEHPIVQKPVDPSLFIHRFTDRRKPSGLCGAALYIASLSHGLSCSKSEVIKVVHICEATLTKRLIEFENTESGSLTIDEFNTRAEELEKEERLALQLYSGSKGSGITEVLCEHKESVNLPFAHGLCESCYTDFVKLSGGLDGGSEPPAFQRAERERLMANEDAEEIAEDRNFPMSNQVENNGGKYLESEKGGNTQSVTGSKNVHTSGSEQIGVFSVAKTDHNATPDTLHGMDGMGSDDHDESDNFSDIDDVEVDGYLHNEQEKRYKKIIWETMNREYLEEQAAKEADALAAKKRREAILANCSEDAKELADTAAANLAKSRKRPPGISLHLALWYHLRERQQKRAAELKNSGPAQSAAEATKQMLTKKAMLRLPPTHASADSKKYPMLWLTGFFFQRLSSKINYDVVDKLFDESGPENPKKTRHGDDSTDDNEVTSSMVWCVYCAQDKPTAHLDGKIYCSDCGKVLEEDNISSEPTFVKNAAGQIQLSGNKLTTVQSEYKASRERTLNEAYNGIEGMLYGLGIDGGDSIARPALRFYEVSWEKIGEDYTAQKLTELFSEFGEVEDVVIKSSKKKGSALVVMSSKDAAVKSFLWKYLGGSSNPLLIVPLQPVQPPTPSPFFNAEKYEEPEGPSLSNLIGAGYQKFEDSVLEKMRKVENLPKVNLINGGNCICNNDGNLLYLKGQPDALSSRYARGLEKDQSTRVYYTQPYPAFLQEIQLPGALKENSYACTENGSEKKGGQIFLHVLSGIVTVIVTNCSISIPFYFYSFLVNSIS</sequence>
<feature type="domain" description="RRM" evidence="12">
    <location>
        <begin position="713"/>
        <end position="786"/>
    </location>
</feature>
<dbReference type="GO" id="GO:0005634">
    <property type="term" value="C:nucleus"/>
    <property type="evidence" value="ECO:0007669"/>
    <property type="project" value="UniProtKB-SubCell"/>
</dbReference>
<keyword evidence="8" id="KW-0539">Nucleus</keyword>
<dbReference type="Gene3D" id="1.10.472.10">
    <property type="entry name" value="Cyclin-like"/>
    <property type="match status" value="1"/>
</dbReference>
<protein>
    <recommendedName>
        <fullName evidence="12">RRM domain-containing protein</fullName>
    </recommendedName>
</protein>
<feature type="region of interest" description="Disordered" evidence="10">
    <location>
        <begin position="362"/>
        <end position="381"/>
    </location>
</feature>
<dbReference type="Pfam" id="PF07741">
    <property type="entry name" value="BRF1"/>
    <property type="match status" value="1"/>
</dbReference>
<keyword evidence="11" id="KW-0472">Membrane</keyword>
<keyword evidence="9" id="KW-0694">RNA-binding</keyword>
<dbReference type="SUPFAM" id="SSF54928">
    <property type="entry name" value="RNA-binding domain, RBD"/>
    <property type="match status" value="1"/>
</dbReference>
<dbReference type="InterPro" id="IPR036915">
    <property type="entry name" value="Cyclin-like_sf"/>
</dbReference>
<feature type="region of interest" description="Disordered" evidence="10">
    <location>
        <begin position="589"/>
        <end position="608"/>
    </location>
</feature>
<feature type="compositionally biased region" description="Polar residues" evidence="10">
    <location>
        <begin position="367"/>
        <end position="381"/>
    </location>
</feature>
<evidence type="ECO:0000256" key="5">
    <source>
        <dbReference type="ARBA" id="ARBA00022833"/>
    </source>
</evidence>
<evidence type="ECO:0000256" key="10">
    <source>
        <dbReference type="SAM" id="MobiDB-lite"/>
    </source>
</evidence>
<keyword evidence="7" id="KW-0804">Transcription</keyword>
<dbReference type="InterPro" id="IPR035979">
    <property type="entry name" value="RBD_domain_sf"/>
</dbReference>
<dbReference type="InterPro" id="IPR012677">
    <property type="entry name" value="Nucleotide-bd_a/b_plait_sf"/>
</dbReference>
<dbReference type="EMBL" id="JAVYJV010000004">
    <property type="protein sequence ID" value="KAK4372353.1"/>
    <property type="molecule type" value="Genomic_DNA"/>
</dbReference>
<evidence type="ECO:0000259" key="12">
    <source>
        <dbReference type="PROSITE" id="PS50102"/>
    </source>
</evidence>
<keyword evidence="3" id="KW-0479">Metal-binding</keyword>
<dbReference type="InterPro" id="IPR011665">
    <property type="entry name" value="BRF1_TBP-bd_dom"/>
</dbReference>
<dbReference type="Proteomes" id="UP001291623">
    <property type="component" value="Unassembled WGS sequence"/>
</dbReference>
<keyword evidence="14" id="KW-1185">Reference proteome</keyword>
<keyword evidence="4" id="KW-0863">Zinc-finger</keyword>
<dbReference type="InterPro" id="IPR000504">
    <property type="entry name" value="RRM_dom"/>
</dbReference>
<dbReference type="AlphaFoldDB" id="A0AAE1VJD5"/>
<evidence type="ECO:0000256" key="1">
    <source>
        <dbReference type="ARBA" id="ARBA00004123"/>
    </source>
</evidence>
<dbReference type="GO" id="GO:0017025">
    <property type="term" value="F:TBP-class protein binding"/>
    <property type="evidence" value="ECO:0007669"/>
    <property type="project" value="InterPro"/>
</dbReference>
<reference evidence="13" key="1">
    <citation type="submission" date="2023-12" db="EMBL/GenBank/DDBJ databases">
        <title>Genome assembly of Anisodus tanguticus.</title>
        <authorList>
            <person name="Wang Y.-J."/>
        </authorList>
    </citation>
    <scope>NUCLEOTIDE SEQUENCE</scope>
    <source>
        <strain evidence="13">KB-2021</strain>
        <tissue evidence="13">Leaf</tissue>
    </source>
</reference>
<dbReference type="PANTHER" id="PTHR11618:SF4">
    <property type="entry name" value="TRANSCRIPTION FACTOR IIIB 90 KDA SUBUNIT"/>
    <property type="match status" value="1"/>
</dbReference>
<name>A0AAE1VJD5_9SOLA</name>
<evidence type="ECO:0000256" key="3">
    <source>
        <dbReference type="ARBA" id="ARBA00022723"/>
    </source>
</evidence>
<dbReference type="GO" id="GO:0001006">
    <property type="term" value="F:RNA polymerase III type 3 promoter sequence-specific DNA binding"/>
    <property type="evidence" value="ECO:0007669"/>
    <property type="project" value="TreeGrafter"/>
</dbReference>
<dbReference type="Gene3D" id="1.10.472.170">
    <property type="match status" value="1"/>
</dbReference>
<dbReference type="Pfam" id="PF00382">
    <property type="entry name" value="TFIIB"/>
    <property type="match status" value="2"/>
</dbReference>
<dbReference type="GO" id="GO:0000126">
    <property type="term" value="C:transcription factor TFIIIB complex"/>
    <property type="evidence" value="ECO:0007669"/>
    <property type="project" value="TreeGrafter"/>
</dbReference>
<dbReference type="InterPro" id="IPR034254">
    <property type="entry name" value="DNAJC17_RRM"/>
</dbReference>
<dbReference type="GO" id="GO:0003723">
    <property type="term" value="F:RNA binding"/>
    <property type="evidence" value="ECO:0007669"/>
    <property type="project" value="UniProtKB-UniRule"/>
</dbReference>
<keyword evidence="11" id="KW-0812">Transmembrane</keyword>
<evidence type="ECO:0000256" key="7">
    <source>
        <dbReference type="ARBA" id="ARBA00023163"/>
    </source>
</evidence>
<feature type="transmembrane region" description="Helical" evidence="11">
    <location>
        <begin position="917"/>
        <end position="942"/>
    </location>
</feature>
<evidence type="ECO:0000256" key="4">
    <source>
        <dbReference type="ARBA" id="ARBA00022771"/>
    </source>
</evidence>
<evidence type="ECO:0000313" key="14">
    <source>
        <dbReference type="Proteomes" id="UP001291623"/>
    </source>
</evidence>
<accession>A0AAE1VJD5</accession>
<organism evidence="13 14">
    <name type="scientific">Anisodus tanguticus</name>
    <dbReference type="NCBI Taxonomy" id="243964"/>
    <lineage>
        <taxon>Eukaryota</taxon>
        <taxon>Viridiplantae</taxon>
        <taxon>Streptophyta</taxon>
        <taxon>Embryophyta</taxon>
        <taxon>Tracheophyta</taxon>
        <taxon>Spermatophyta</taxon>
        <taxon>Magnoliopsida</taxon>
        <taxon>eudicotyledons</taxon>
        <taxon>Gunneridae</taxon>
        <taxon>Pentapetalae</taxon>
        <taxon>asterids</taxon>
        <taxon>lamiids</taxon>
        <taxon>Solanales</taxon>
        <taxon>Solanaceae</taxon>
        <taxon>Solanoideae</taxon>
        <taxon>Hyoscyameae</taxon>
        <taxon>Anisodus</taxon>
    </lineage>
</organism>
<dbReference type="Gene3D" id="3.30.70.330">
    <property type="match status" value="1"/>
</dbReference>
<dbReference type="GO" id="GO:0008270">
    <property type="term" value="F:zinc ion binding"/>
    <property type="evidence" value="ECO:0007669"/>
    <property type="project" value="UniProtKB-KW"/>
</dbReference>
<dbReference type="PANTHER" id="PTHR11618">
    <property type="entry name" value="TRANSCRIPTION INITIATION FACTOR IIB-RELATED"/>
    <property type="match status" value="1"/>
</dbReference>
<evidence type="ECO:0000256" key="6">
    <source>
        <dbReference type="ARBA" id="ARBA00023015"/>
    </source>
</evidence>
<dbReference type="SUPFAM" id="SSF57783">
    <property type="entry name" value="Zinc beta-ribbon"/>
    <property type="match status" value="2"/>
</dbReference>
<dbReference type="GO" id="GO:0070897">
    <property type="term" value="P:transcription preinitiation complex assembly"/>
    <property type="evidence" value="ECO:0007669"/>
    <property type="project" value="InterPro"/>
</dbReference>
<proteinExistence type="inferred from homology"/>
<dbReference type="Pfam" id="PF00076">
    <property type="entry name" value="RRM_1"/>
    <property type="match status" value="1"/>
</dbReference>
<keyword evidence="5" id="KW-0862">Zinc</keyword>
<keyword evidence="11" id="KW-1133">Transmembrane helix</keyword>
<evidence type="ECO:0000256" key="9">
    <source>
        <dbReference type="PROSITE-ProRule" id="PRU00176"/>
    </source>
</evidence>
<evidence type="ECO:0000313" key="13">
    <source>
        <dbReference type="EMBL" id="KAK4372353.1"/>
    </source>
</evidence>
<keyword evidence="6" id="KW-0805">Transcription regulation</keyword>
<comment type="similarity">
    <text evidence="2">Belongs to the TFIIB family.</text>
</comment>